<sequence length="255" mass="28410">MVADAAAKTEVGLGAEVLEGAGRREVVLGWLQEEWVWVLTIGNVVRDCKLHGAVEVSDWLGGINITSDGQRITWAKMHFRDEALTWFMIFRESVAFSQGTYDSLIESIRAHFSSSGALECFEAEFFSIAQMSSVQRYNAQFGRIAYLLPTETYNTAVVLARYRCGLAPAIRSALANANSTEQITDLRRAMDLAVSHDITNRQDLHPFFMQTTQNHTNPGRTFQSFDTPADTMDIAVIAALPGVVYINPRQWAVLL</sequence>
<proteinExistence type="predicted"/>
<dbReference type="AlphaFoldDB" id="A0AAV5RY67"/>
<evidence type="ECO:0000313" key="3">
    <source>
        <dbReference type="Proteomes" id="UP001377567"/>
    </source>
</evidence>
<evidence type="ECO:0000313" key="2">
    <source>
        <dbReference type="EMBL" id="GMM56076.1"/>
    </source>
</evidence>
<comment type="caution">
    <text evidence="2">The sequence shown here is derived from an EMBL/GenBank/DDBJ whole genome shotgun (WGS) entry which is preliminary data.</text>
</comment>
<reference evidence="2 3" key="1">
    <citation type="journal article" date="2023" name="Elife">
        <title>Identification of key yeast species and microbe-microbe interactions impacting larval growth of Drosophila in the wild.</title>
        <authorList>
            <person name="Mure A."/>
            <person name="Sugiura Y."/>
            <person name="Maeda R."/>
            <person name="Honda K."/>
            <person name="Sakurai N."/>
            <person name="Takahashi Y."/>
            <person name="Watada M."/>
            <person name="Katoh T."/>
            <person name="Gotoh A."/>
            <person name="Gotoh Y."/>
            <person name="Taniguchi I."/>
            <person name="Nakamura K."/>
            <person name="Hayashi T."/>
            <person name="Katayama T."/>
            <person name="Uemura T."/>
            <person name="Hattori Y."/>
        </authorList>
    </citation>
    <scope>NUCLEOTIDE SEQUENCE [LARGE SCALE GENOMIC DNA]</scope>
    <source>
        <strain evidence="2 3">KH-74</strain>
    </source>
</reference>
<dbReference type="Proteomes" id="UP001377567">
    <property type="component" value="Unassembled WGS sequence"/>
</dbReference>
<evidence type="ECO:0000259" key="1">
    <source>
        <dbReference type="Pfam" id="PF19259"/>
    </source>
</evidence>
<organism evidence="2 3">
    <name type="scientific">Maudiozyma humilis</name>
    <name type="common">Sour dough yeast</name>
    <name type="synonym">Kazachstania humilis</name>
    <dbReference type="NCBI Taxonomy" id="51915"/>
    <lineage>
        <taxon>Eukaryota</taxon>
        <taxon>Fungi</taxon>
        <taxon>Dikarya</taxon>
        <taxon>Ascomycota</taxon>
        <taxon>Saccharomycotina</taxon>
        <taxon>Saccharomycetes</taxon>
        <taxon>Saccharomycetales</taxon>
        <taxon>Saccharomycetaceae</taxon>
        <taxon>Maudiozyma</taxon>
    </lineage>
</organism>
<protein>
    <recommendedName>
        <fullName evidence="1">Ty3 transposon capsid-like protein domain-containing protein</fullName>
    </recommendedName>
</protein>
<keyword evidence="3" id="KW-1185">Reference proteome</keyword>
<name>A0AAV5RY67_MAUHU</name>
<dbReference type="InterPro" id="IPR045358">
    <property type="entry name" value="Ty3_capsid"/>
</dbReference>
<dbReference type="EMBL" id="BTGD01000006">
    <property type="protein sequence ID" value="GMM56076.1"/>
    <property type="molecule type" value="Genomic_DNA"/>
</dbReference>
<feature type="domain" description="Ty3 transposon capsid-like protein" evidence="1">
    <location>
        <begin position="64"/>
        <end position="199"/>
    </location>
</feature>
<dbReference type="Pfam" id="PF19259">
    <property type="entry name" value="Ty3_capsid"/>
    <property type="match status" value="1"/>
</dbReference>
<accession>A0AAV5RY67</accession>
<gene>
    <name evidence="2" type="ORF">DAKH74_026920</name>
</gene>